<proteinExistence type="predicted"/>
<dbReference type="EMBL" id="OC317757">
    <property type="protein sequence ID" value="CAD7398879.1"/>
    <property type="molecule type" value="Genomic_DNA"/>
</dbReference>
<feature type="region of interest" description="Disordered" evidence="1">
    <location>
        <begin position="1"/>
        <end position="56"/>
    </location>
</feature>
<feature type="compositionally biased region" description="Basic and acidic residues" evidence="1">
    <location>
        <begin position="434"/>
        <end position="452"/>
    </location>
</feature>
<accession>A0A7R9CQ28</accession>
<sequence length="841" mass="94078">MRLFQDMMTPRHLGAVPRQKARARRSSRHSNNSSTCCHSNNSNASQRSSSGGGGGGGGKCLRYLEADMARLHESRRPVVVSFRRPASNSSLLTMDTSTTTASSSEVYVSLEAALRNPRHGQRKSRILLNESYLGVICKHPKPSILKDMIRKDNLPDRKMFRFSTPSPSSSLSHDTSLGVTCEDNFTLLPYPKLNISEAASFESVVTHVDVPLPGSGYVNEGSKTNDPSSDPKQINFPKIEDIEIFQEQRLMIQSSLKRRRQLKVKLVKNGKNPSHTTSCSNIDKDTIIVARSNDASLSNHKLLNERTSPTMTRSCTMPCVTSLERELTPDESSRRMDIINEEFERKWSVDAGRGEVDLRPNGSRVDILPEELCERISNVVGHVDVHGYAMLMEDVNLSLEEKTSCNNLNNKAQNSDFLGNRDTSLNYPGLESTDDSRNENTLHDTPSKRRAGESQVGFHLKDLENCNNDLLSKRYKKRKSEEVDHPSRQTCEVEGFHQKESILFNDRVLVCYEAEPEDPESKVIRQSPASPELQSYQIKCYFPKAINPRRPRSCFDLRDYLNYPANLDRNGIYNKTINVSSPKLFAYFLSKCYITELQDNAKIILTHVKWLFDSYPAPSSHLLRLVVELAPLEGRDTGLNKERKAQQHAEEKKPKLPTTIMPETALREQQCSLYLVVPPSSPAPPMCACAQQSNTTSLALYEEVGRLSLSLSHPMSLFLLVIDNRLSLSLSHPMSLFLLVTDNMLSLSLSHPMSLFLLVTDNRLSLSLSHPMSVFLLPVLLLIQNPLFSFQLEVQLTPSFSLNGTASFSFSRSPIHVPQTTVTDGVTGDAVVAETPADAHG</sequence>
<feature type="compositionally biased region" description="Low complexity" evidence="1">
    <location>
        <begin position="29"/>
        <end position="49"/>
    </location>
</feature>
<feature type="compositionally biased region" description="Polar residues" evidence="1">
    <location>
        <begin position="409"/>
        <end position="426"/>
    </location>
</feature>
<evidence type="ECO:0000256" key="1">
    <source>
        <dbReference type="SAM" id="MobiDB-lite"/>
    </source>
</evidence>
<dbReference type="AlphaFoldDB" id="A0A7R9CQ28"/>
<evidence type="ECO:0000313" key="2">
    <source>
        <dbReference type="EMBL" id="CAD7398879.1"/>
    </source>
</evidence>
<name>A0A7R9CQ28_TIMCR</name>
<gene>
    <name evidence="2" type="ORF">TCEB3V08_LOCUS4706</name>
</gene>
<protein>
    <submittedName>
        <fullName evidence="2">Uncharacterized protein</fullName>
    </submittedName>
</protein>
<reference evidence="2" key="1">
    <citation type="submission" date="2020-11" db="EMBL/GenBank/DDBJ databases">
        <authorList>
            <person name="Tran Van P."/>
        </authorList>
    </citation>
    <scope>NUCLEOTIDE SEQUENCE</scope>
</reference>
<feature type="region of interest" description="Disordered" evidence="1">
    <location>
        <begin position="409"/>
        <end position="454"/>
    </location>
</feature>
<feature type="compositionally biased region" description="Basic residues" evidence="1">
    <location>
        <begin position="19"/>
        <end position="28"/>
    </location>
</feature>
<organism evidence="2">
    <name type="scientific">Timema cristinae</name>
    <name type="common">Walking stick</name>
    <dbReference type="NCBI Taxonomy" id="61476"/>
    <lineage>
        <taxon>Eukaryota</taxon>
        <taxon>Metazoa</taxon>
        <taxon>Ecdysozoa</taxon>
        <taxon>Arthropoda</taxon>
        <taxon>Hexapoda</taxon>
        <taxon>Insecta</taxon>
        <taxon>Pterygota</taxon>
        <taxon>Neoptera</taxon>
        <taxon>Polyneoptera</taxon>
        <taxon>Phasmatodea</taxon>
        <taxon>Timematodea</taxon>
        <taxon>Timematoidea</taxon>
        <taxon>Timematidae</taxon>
        <taxon>Timema</taxon>
    </lineage>
</organism>